<dbReference type="Proteomes" id="UP000009097">
    <property type="component" value="Unassembled WGS sequence"/>
</dbReference>
<proteinExistence type="predicted"/>
<evidence type="ECO:0000313" key="1">
    <source>
        <dbReference type="EMBL" id="KNB06256.1"/>
    </source>
</evidence>
<dbReference type="RefSeq" id="XP_018244301.1">
    <property type="nucleotide sequence ID" value="XM_018399875.1"/>
</dbReference>
<dbReference type="AlphaFoldDB" id="A0A0J9V5Z8"/>
<sequence>MESTTQVGRNKMLVEKPMGGANPLTACIEPILGEDNAVINAPSYPDLYTIEP</sequence>
<reference evidence="1" key="1">
    <citation type="submission" date="2007-04" db="EMBL/GenBank/DDBJ databases">
        <authorList>
            <consortium name="The Broad Institute Genome Sequencing Platform"/>
            <person name="Birren B."/>
            <person name="Lander E."/>
            <person name="Galagan J."/>
            <person name="Nusbaum C."/>
            <person name="Devon K."/>
            <person name="Ma L.-J."/>
            <person name="Jaffe D."/>
            <person name="Butler J."/>
            <person name="Alvarez P."/>
            <person name="Gnerre S."/>
            <person name="Grabherr M."/>
            <person name="Kleber M."/>
            <person name="Mauceli E."/>
            <person name="Brockman W."/>
            <person name="MacCallum I.A."/>
            <person name="Young S."/>
            <person name="LaButti K."/>
            <person name="DeCaprio D."/>
            <person name="Crawford M."/>
            <person name="Koehrsen M."/>
            <person name="Engels R."/>
            <person name="Montgomery P."/>
            <person name="Pearson M."/>
            <person name="Howarth C."/>
            <person name="Larson L."/>
            <person name="White J."/>
            <person name="O'Leary S."/>
            <person name="Kodira C."/>
            <person name="Zeng Q."/>
            <person name="Yandava C."/>
            <person name="Alvarado L."/>
            <person name="Kistler C."/>
            <person name="Shim W.-B."/>
            <person name="Kang S."/>
            <person name="Woloshuk C."/>
        </authorList>
    </citation>
    <scope>NUCLEOTIDE SEQUENCE</scope>
    <source>
        <strain evidence="1">4287</strain>
    </source>
</reference>
<gene>
    <name evidence="1" type="ORF">FOXG_19614</name>
</gene>
<organism evidence="1 2">
    <name type="scientific">Fusarium oxysporum f. sp. lycopersici (strain 4287 / CBS 123668 / FGSC 9935 / NRRL 34936)</name>
    <name type="common">Fusarium vascular wilt of tomato</name>
    <dbReference type="NCBI Taxonomy" id="426428"/>
    <lineage>
        <taxon>Eukaryota</taxon>
        <taxon>Fungi</taxon>
        <taxon>Dikarya</taxon>
        <taxon>Ascomycota</taxon>
        <taxon>Pezizomycotina</taxon>
        <taxon>Sordariomycetes</taxon>
        <taxon>Hypocreomycetidae</taxon>
        <taxon>Hypocreales</taxon>
        <taxon>Nectriaceae</taxon>
        <taxon>Fusarium</taxon>
        <taxon>Fusarium oxysporum species complex</taxon>
    </lineage>
</organism>
<evidence type="ECO:0000313" key="2">
    <source>
        <dbReference type="Proteomes" id="UP000009097"/>
    </source>
</evidence>
<dbReference type="KEGG" id="fox:FOXG_19614"/>
<dbReference type="GeneID" id="28960320"/>
<protein>
    <submittedName>
        <fullName evidence="1">Uncharacterized protein</fullName>
    </submittedName>
</protein>
<accession>A0A0J9V5Z8</accession>
<name>A0A0J9V5Z8_FUSO4</name>
<dbReference type="VEuPathDB" id="FungiDB:FOXG_19614"/>
<dbReference type="EMBL" id="DS231704">
    <property type="protein sequence ID" value="KNB06256.1"/>
    <property type="molecule type" value="Genomic_DNA"/>
</dbReference>
<reference evidence="1" key="2">
    <citation type="journal article" date="2010" name="Nature">
        <title>Comparative genomics reveals mobile pathogenicity chromosomes in Fusarium.</title>
        <authorList>
            <person name="Ma L.J."/>
            <person name="van der Does H.C."/>
            <person name="Borkovich K.A."/>
            <person name="Coleman J.J."/>
            <person name="Daboussi M.J."/>
            <person name="Di Pietro A."/>
            <person name="Dufresne M."/>
            <person name="Freitag M."/>
            <person name="Grabherr M."/>
            <person name="Henrissat B."/>
            <person name="Houterman P.M."/>
            <person name="Kang S."/>
            <person name="Shim W.B."/>
            <person name="Woloshuk C."/>
            <person name="Xie X."/>
            <person name="Xu J.R."/>
            <person name="Antoniw J."/>
            <person name="Baker S.E."/>
            <person name="Bluhm B.H."/>
            <person name="Breakspear A."/>
            <person name="Brown D.W."/>
            <person name="Butchko R.A."/>
            <person name="Chapman S."/>
            <person name="Coulson R."/>
            <person name="Coutinho P.M."/>
            <person name="Danchin E.G."/>
            <person name="Diener A."/>
            <person name="Gale L.R."/>
            <person name="Gardiner D.M."/>
            <person name="Goff S."/>
            <person name="Hammond-Kosack K.E."/>
            <person name="Hilburn K."/>
            <person name="Hua-Van A."/>
            <person name="Jonkers W."/>
            <person name="Kazan K."/>
            <person name="Kodira C.D."/>
            <person name="Koehrsen M."/>
            <person name="Kumar L."/>
            <person name="Lee Y.H."/>
            <person name="Li L."/>
            <person name="Manners J.M."/>
            <person name="Miranda-Saavedra D."/>
            <person name="Mukherjee M."/>
            <person name="Park G."/>
            <person name="Park J."/>
            <person name="Park S.Y."/>
            <person name="Proctor R.H."/>
            <person name="Regev A."/>
            <person name="Ruiz-Roldan M.C."/>
            <person name="Sain D."/>
            <person name="Sakthikumar S."/>
            <person name="Sykes S."/>
            <person name="Schwartz D.C."/>
            <person name="Turgeon B.G."/>
            <person name="Wapinski I."/>
            <person name="Yoder O."/>
            <person name="Young S."/>
            <person name="Zeng Q."/>
            <person name="Zhou S."/>
            <person name="Galagan J."/>
            <person name="Cuomo C.A."/>
            <person name="Kistler H.C."/>
            <person name="Rep M."/>
        </authorList>
    </citation>
    <scope>NUCLEOTIDE SEQUENCE [LARGE SCALE GENOMIC DNA]</scope>
    <source>
        <strain evidence="1">4287</strain>
    </source>
</reference>